<dbReference type="AlphaFoldDB" id="A0A2S2F814"/>
<gene>
    <name evidence="1" type="ORF">DJ533_00130</name>
</gene>
<dbReference type="STRING" id="1871111.GCA_001704615_00926"/>
<reference evidence="1" key="1">
    <citation type="submission" date="2019-08" db="EMBL/GenBank/DDBJ databases">
        <title>The complete genome of Acinetobacter defluvii strain WCHAD010030.</title>
        <authorList>
            <person name="Hu Y."/>
            <person name="Qin J."/>
            <person name="Feng Y."/>
            <person name="Zong Z."/>
        </authorList>
    </citation>
    <scope>NUCLEOTIDE SEQUENCE</scope>
    <source>
        <strain evidence="1">WCHA30</strain>
        <plasmid evidence="1">p1_010030</plasmid>
    </source>
</reference>
<proteinExistence type="predicted"/>
<dbReference type="KEGG" id="adv:DJ533_00130"/>
<dbReference type="OrthoDB" id="9826664at2"/>
<geneLocation type="plasmid" evidence="1 2">
    <name>p1_010030</name>
</geneLocation>
<evidence type="ECO:0000313" key="2">
    <source>
        <dbReference type="Proteomes" id="UP000245977"/>
    </source>
</evidence>
<organism evidence="1 2">
    <name type="scientific">Acinetobacter defluvii</name>
    <dbReference type="NCBI Taxonomy" id="1871111"/>
    <lineage>
        <taxon>Bacteria</taxon>
        <taxon>Pseudomonadati</taxon>
        <taxon>Pseudomonadota</taxon>
        <taxon>Gammaproteobacteria</taxon>
        <taxon>Moraxellales</taxon>
        <taxon>Moraxellaceae</taxon>
        <taxon>Acinetobacter</taxon>
    </lineage>
</organism>
<dbReference type="Proteomes" id="UP000245977">
    <property type="component" value="Plasmid p1_010030"/>
</dbReference>
<accession>A0A2S2F814</accession>
<name>A0A2S2F814_9GAMM</name>
<keyword evidence="1" id="KW-0614">Plasmid</keyword>
<protein>
    <submittedName>
        <fullName evidence="1">Uncharacterized protein</fullName>
    </submittedName>
</protein>
<dbReference type="RefSeq" id="WP_065994806.1">
    <property type="nucleotide sequence ID" value="NZ_CP029389.2"/>
</dbReference>
<dbReference type="EMBL" id="CP029389">
    <property type="protein sequence ID" value="AWL27126.1"/>
    <property type="molecule type" value="Genomic_DNA"/>
</dbReference>
<evidence type="ECO:0000313" key="1">
    <source>
        <dbReference type="EMBL" id="AWL27126.1"/>
    </source>
</evidence>
<keyword evidence="2" id="KW-1185">Reference proteome</keyword>
<sequence length="183" mass="20863">MDTLTVKQALIAIANEEKKPPYGMCVVRDVVTAFRENKEHHLKDKILARSPFFAQKNKGAEVVVKAKTERTRYIATKELSENNKWLNELCEPKGMTTIISELLGFSSGFFTDYKNGRRAFPDHLKNQVKKIESQAKEILAEREKAYQLKIAHGTATRYAKGCRCDLCRRASSKRRAGLKRMAV</sequence>